<proteinExistence type="predicted"/>
<dbReference type="AlphaFoldDB" id="A0A9N7U3F8"/>
<accession>A0A9N7U3F8</accession>
<sequence>MRRRRAGIVSRNKVEQGADVKLEQRSGERDHHEFMNSVGSLNGRAFIRRARNIGRVRASLRAHRSVLTAKSGVLLPVRRE</sequence>
<reference evidence="1" key="1">
    <citation type="submission" date="2020-03" db="EMBL/GenBank/DDBJ databases">
        <authorList>
            <person name="Weist P."/>
        </authorList>
    </citation>
    <scope>NUCLEOTIDE SEQUENCE</scope>
</reference>
<evidence type="ECO:0000313" key="1">
    <source>
        <dbReference type="EMBL" id="CAB1423044.1"/>
    </source>
</evidence>
<evidence type="ECO:0000313" key="2">
    <source>
        <dbReference type="Proteomes" id="UP001153269"/>
    </source>
</evidence>
<dbReference type="Proteomes" id="UP001153269">
    <property type="component" value="Unassembled WGS sequence"/>
</dbReference>
<keyword evidence="2" id="KW-1185">Reference proteome</keyword>
<name>A0A9N7U3F8_PLEPL</name>
<comment type="caution">
    <text evidence="1">The sequence shown here is derived from an EMBL/GenBank/DDBJ whole genome shotgun (WGS) entry which is preliminary data.</text>
</comment>
<gene>
    <name evidence="1" type="ORF">PLEPLA_LOCUS10962</name>
</gene>
<organism evidence="1 2">
    <name type="scientific">Pleuronectes platessa</name>
    <name type="common">European plaice</name>
    <dbReference type="NCBI Taxonomy" id="8262"/>
    <lineage>
        <taxon>Eukaryota</taxon>
        <taxon>Metazoa</taxon>
        <taxon>Chordata</taxon>
        <taxon>Craniata</taxon>
        <taxon>Vertebrata</taxon>
        <taxon>Euteleostomi</taxon>
        <taxon>Actinopterygii</taxon>
        <taxon>Neopterygii</taxon>
        <taxon>Teleostei</taxon>
        <taxon>Neoteleostei</taxon>
        <taxon>Acanthomorphata</taxon>
        <taxon>Carangaria</taxon>
        <taxon>Pleuronectiformes</taxon>
        <taxon>Pleuronectoidei</taxon>
        <taxon>Pleuronectidae</taxon>
        <taxon>Pleuronectes</taxon>
    </lineage>
</organism>
<dbReference type="EMBL" id="CADEAL010000631">
    <property type="protein sequence ID" value="CAB1423044.1"/>
    <property type="molecule type" value="Genomic_DNA"/>
</dbReference>
<protein>
    <submittedName>
        <fullName evidence="1">Uncharacterized protein</fullName>
    </submittedName>
</protein>